<feature type="compositionally biased region" description="Low complexity" evidence="7">
    <location>
        <begin position="253"/>
        <end position="274"/>
    </location>
</feature>
<feature type="compositionally biased region" description="Polar residues" evidence="7">
    <location>
        <begin position="548"/>
        <end position="562"/>
    </location>
</feature>
<reference evidence="9" key="2">
    <citation type="submission" date="2025-09" db="UniProtKB">
        <authorList>
            <consortium name="Ensembl"/>
        </authorList>
    </citation>
    <scope>IDENTIFICATION</scope>
</reference>
<dbReference type="GO" id="GO:0030031">
    <property type="term" value="P:cell projection assembly"/>
    <property type="evidence" value="ECO:0007669"/>
    <property type="project" value="TreeGrafter"/>
</dbReference>
<evidence type="ECO:0000256" key="2">
    <source>
        <dbReference type="ARBA" id="ARBA00022490"/>
    </source>
</evidence>
<dbReference type="GO" id="GO:0005737">
    <property type="term" value="C:cytoplasm"/>
    <property type="evidence" value="ECO:0007669"/>
    <property type="project" value="UniProtKB-SubCell"/>
</dbReference>
<evidence type="ECO:0000259" key="8">
    <source>
        <dbReference type="PROSITE" id="PS51338"/>
    </source>
</evidence>
<sequence length="734" mass="79737">METVDKECGALGGLFQAIVNDMKSSYPIWEDFNSKATKLHSQLRTTVLAAVAFLDAFQKVADMATNTRGATRDIGSALTRMCMRHRSIEAKLRQFTNALMESLVNPLQDRIEDWKKTANQLDKDHAKEYKRARHEIKKKSSDTLKLQKKARKGKGDLQPQLDSALQDVNDMYLLLEETEKQAVRKALIEERGRFCTFITFLQPVVTGEITMLGEITHLQGIMEDLVVLTAEPHKLPPASEQVIKDLKGSDYSWSYQTPPSSPSSSGSRKSSMCSLAQPVNANTRLSSVSSHDSGFISQDATYSKPPSPMPSDITSQKSSSSASSEASETCQSVSECSSPTSLKPMNVAHVARTEGSSRRSLSLDWSKASPYDQPVVTTLQRRKDRVEHLREAEMGSASMGYPGINLEDVPRPRMSPATIAAKHGEEVSPAASDLAMVLTRGLSLEHQKSSRDSLQYSSGYSTQTTTPSCSEDTIPSQGSDYDCYSVNGDVECDSQSEFDKSSTIPRNSNIAQNYRRMIQTKRPASTAGLPTGTPLPASAPPGVATIRRTPSTKPSVRRTLSNAGPIPIRPPIVPVKTPTVPDSPGYTGPTRVGSEECVFYADDASPNAMDFAKASPKRLSLPNTAWGSNAMEISVYPGAGQHLSAEEEEDQQLAANRHSLVEKIGELVASAHALGEGQFPFPTALSVPGPGEETPTLPPAASSDPPAEDMLVAIRRGVRLRRTITNDRSAPRIL</sequence>
<keyword evidence="2" id="KW-0963">Cytoplasm</keyword>
<dbReference type="Proteomes" id="UP000694403">
    <property type="component" value="Unplaced"/>
</dbReference>
<dbReference type="CDD" id="cd22060">
    <property type="entry name" value="WH2_MTSS1"/>
    <property type="match status" value="1"/>
</dbReference>
<organism evidence="9 10">
    <name type="scientific">Chelydra serpentina</name>
    <name type="common">Snapping turtle</name>
    <name type="synonym">Testudo serpentina</name>
    <dbReference type="NCBI Taxonomy" id="8475"/>
    <lineage>
        <taxon>Eukaryota</taxon>
        <taxon>Metazoa</taxon>
        <taxon>Chordata</taxon>
        <taxon>Craniata</taxon>
        <taxon>Vertebrata</taxon>
        <taxon>Euteleostomi</taxon>
        <taxon>Archelosauria</taxon>
        <taxon>Testudinata</taxon>
        <taxon>Testudines</taxon>
        <taxon>Cryptodira</taxon>
        <taxon>Durocryptodira</taxon>
        <taxon>Americhelydia</taxon>
        <taxon>Chelydroidea</taxon>
        <taxon>Chelydridae</taxon>
        <taxon>Chelydra</taxon>
    </lineage>
</organism>
<dbReference type="InterPro" id="IPR003124">
    <property type="entry name" value="WH2_dom"/>
</dbReference>
<dbReference type="PANTHER" id="PTHR15708">
    <property type="entry name" value="ACTIN BUNDLING/MISSING IN METASTASIS-RELATED"/>
    <property type="match status" value="1"/>
</dbReference>
<evidence type="ECO:0000256" key="4">
    <source>
        <dbReference type="ARBA" id="ARBA00023054"/>
    </source>
</evidence>
<keyword evidence="3" id="KW-0597">Phosphoprotein</keyword>
<evidence type="ECO:0000313" key="10">
    <source>
        <dbReference type="Proteomes" id="UP000694403"/>
    </source>
</evidence>
<feature type="compositionally biased region" description="Low complexity" evidence="7">
    <location>
        <begin position="688"/>
        <end position="705"/>
    </location>
</feature>
<feature type="region of interest" description="Disordered" evidence="7">
    <location>
        <begin position="524"/>
        <end position="581"/>
    </location>
</feature>
<dbReference type="PROSITE" id="PS51338">
    <property type="entry name" value="IMD"/>
    <property type="match status" value="1"/>
</dbReference>
<feature type="region of interest" description="Disordered" evidence="7">
    <location>
        <begin position="685"/>
        <end position="707"/>
    </location>
</feature>
<evidence type="ECO:0000256" key="6">
    <source>
        <dbReference type="ARBA" id="ARBA00061293"/>
    </source>
</evidence>
<feature type="compositionally biased region" description="Low complexity" evidence="7">
    <location>
        <begin position="314"/>
        <end position="332"/>
    </location>
</feature>
<comment type="subcellular location">
    <subcellularLocation>
        <location evidence="1">Cytoplasm</location>
    </subcellularLocation>
</comment>
<dbReference type="PANTHER" id="PTHR15708:SF8">
    <property type="entry name" value="PROTEIN MTSS 2"/>
    <property type="match status" value="1"/>
</dbReference>
<evidence type="ECO:0000313" key="9">
    <source>
        <dbReference type="Ensembl" id="ENSCSRP00000019572.1"/>
    </source>
</evidence>
<dbReference type="FunFam" id="1.20.1270.60:FF:000010">
    <property type="entry name" value="Metastasis suppressor 1, isoform CRA_e"/>
    <property type="match status" value="1"/>
</dbReference>
<feature type="compositionally biased region" description="Polar residues" evidence="7">
    <location>
        <begin position="333"/>
        <end position="342"/>
    </location>
</feature>
<evidence type="ECO:0000256" key="3">
    <source>
        <dbReference type="ARBA" id="ARBA00022553"/>
    </source>
</evidence>
<dbReference type="InterPro" id="IPR027267">
    <property type="entry name" value="AH/BAR_dom_sf"/>
</dbReference>
<evidence type="ECO:0000256" key="5">
    <source>
        <dbReference type="ARBA" id="ARBA00023203"/>
    </source>
</evidence>
<dbReference type="InterPro" id="IPR030127">
    <property type="entry name" value="MTSS1/MTSS2"/>
</dbReference>
<keyword evidence="4" id="KW-0175">Coiled coil</keyword>
<dbReference type="InterPro" id="IPR013606">
    <property type="entry name" value="I-BAR_dom"/>
</dbReference>
<feature type="domain" description="IMD" evidence="8">
    <location>
        <begin position="1"/>
        <end position="249"/>
    </location>
</feature>
<feature type="compositionally biased region" description="Polar residues" evidence="7">
    <location>
        <begin position="277"/>
        <end position="301"/>
    </location>
</feature>
<keyword evidence="5" id="KW-0009">Actin-binding</keyword>
<dbReference type="Gene3D" id="1.20.1270.60">
    <property type="entry name" value="Arfaptin homology (AH) domain/BAR domain"/>
    <property type="match status" value="1"/>
</dbReference>
<feature type="region of interest" description="Disordered" evidence="7">
    <location>
        <begin position="446"/>
        <end position="475"/>
    </location>
</feature>
<dbReference type="GO" id="GO:0003779">
    <property type="term" value="F:actin binding"/>
    <property type="evidence" value="ECO:0007669"/>
    <property type="project" value="UniProtKB-KW"/>
</dbReference>
<evidence type="ECO:0000256" key="1">
    <source>
        <dbReference type="ARBA" id="ARBA00004496"/>
    </source>
</evidence>
<feature type="region of interest" description="Disordered" evidence="7">
    <location>
        <begin position="253"/>
        <end position="342"/>
    </location>
</feature>
<dbReference type="GO" id="GO:0007009">
    <property type="term" value="P:plasma membrane organization"/>
    <property type="evidence" value="ECO:0007669"/>
    <property type="project" value="InterPro"/>
</dbReference>
<dbReference type="SUPFAM" id="SSF103657">
    <property type="entry name" value="BAR/IMD domain-like"/>
    <property type="match status" value="1"/>
</dbReference>
<feature type="compositionally biased region" description="Low complexity" evidence="7">
    <location>
        <begin position="453"/>
        <end position="466"/>
    </location>
</feature>
<accession>A0A8C3XRW4</accession>
<dbReference type="CDD" id="cd07643">
    <property type="entry name" value="I-BAR_IMD_MIM"/>
    <property type="match status" value="1"/>
</dbReference>
<reference evidence="9" key="1">
    <citation type="submission" date="2025-08" db="UniProtKB">
        <authorList>
            <consortium name="Ensembl"/>
        </authorList>
    </citation>
    <scope>IDENTIFICATION</scope>
</reference>
<dbReference type="Pfam" id="PF08397">
    <property type="entry name" value="IMD"/>
    <property type="match status" value="1"/>
</dbReference>
<keyword evidence="10" id="KW-1185">Reference proteome</keyword>
<proteinExistence type="inferred from homology"/>
<dbReference type="GO" id="GO:0009898">
    <property type="term" value="C:cytoplasmic side of plasma membrane"/>
    <property type="evidence" value="ECO:0007669"/>
    <property type="project" value="TreeGrafter"/>
</dbReference>
<protein>
    <submittedName>
        <fullName evidence="9">MTSS I-BAR domain containing 2</fullName>
    </submittedName>
</protein>
<evidence type="ECO:0000256" key="7">
    <source>
        <dbReference type="SAM" id="MobiDB-lite"/>
    </source>
</evidence>
<dbReference type="Ensembl" id="ENSCSRT00000020452.1">
    <property type="protein sequence ID" value="ENSCSRP00000019572.1"/>
    <property type="gene ID" value="ENSCSRG00000014882.1"/>
</dbReference>
<dbReference type="GO" id="GO:0015629">
    <property type="term" value="C:actin cytoskeleton"/>
    <property type="evidence" value="ECO:0007669"/>
    <property type="project" value="TreeGrafter"/>
</dbReference>
<dbReference type="GO" id="GO:0005543">
    <property type="term" value="F:phospholipid binding"/>
    <property type="evidence" value="ECO:0007669"/>
    <property type="project" value="TreeGrafter"/>
</dbReference>
<dbReference type="AlphaFoldDB" id="A0A8C3XRW4"/>
<comment type="similarity">
    <text evidence="6">Belongs to the MTSS family.</text>
</comment>
<name>A0A8C3XRW4_CHESE</name>
<dbReference type="Pfam" id="PF02205">
    <property type="entry name" value="WH2"/>
    <property type="match status" value="1"/>
</dbReference>